<evidence type="ECO:0000256" key="1">
    <source>
        <dbReference type="SAM" id="MobiDB-lite"/>
    </source>
</evidence>
<feature type="region of interest" description="Disordered" evidence="1">
    <location>
        <begin position="112"/>
        <end position="145"/>
    </location>
</feature>
<feature type="non-terminal residue" evidence="2">
    <location>
        <position position="1"/>
    </location>
</feature>
<name>A0A0F8XXW3_9ZZZZ</name>
<gene>
    <name evidence="2" type="ORF">LCGC14_2888950</name>
</gene>
<organism evidence="2">
    <name type="scientific">marine sediment metagenome</name>
    <dbReference type="NCBI Taxonomy" id="412755"/>
    <lineage>
        <taxon>unclassified sequences</taxon>
        <taxon>metagenomes</taxon>
        <taxon>ecological metagenomes</taxon>
    </lineage>
</organism>
<proteinExistence type="predicted"/>
<dbReference type="EMBL" id="LAZR01056561">
    <property type="protein sequence ID" value="KKK73922.1"/>
    <property type="molecule type" value="Genomic_DNA"/>
</dbReference>
<reference evidence="2" key="1">
    <citation type="journal article" date="2015" name="Nature">
        <title>Complex archaea that bridge the gap between prokaryotes and eukaryotes.</title>
        <authorList>
            <person name="Spang A."/>
            <person name="Saw J.H."/>
            <person name="Jorgensen S.L."/>
            <person name="Zaremba-Niedzwiedzka K."/>
            <person name="Martijn J."/>
            <person name="Lind A.E."/>
            <person name="van Eijk R."/>
            <person name="Schleper C."/>
            <person name="Guy L."/>
            <person name="Ettema T.J."/>
        </authorList>
    </citation>
    <scope>NUCLEOTIDE SEQUENCE</scope>
</reference>
<evidence type="ECO:0000313" key="2">
    <source>
        <dbReference type="EMBL" id="KKK73922.1"/>
    </source>
</evidence>
<dbReference type="AlphaFoldDB" id="A0A0F8XXW3"/>
<protein>
    <submittedName>
        <fullName evidence="2">Uncharacterized protein</fullName>
    </submittedName>
</protein>
<comment type="caution">
    <text evidence="2">The sequence shown here is derived from an EMBL/GenBank/DDBJ whole genome shotgun (WGS) entry which is preliminary data.</text>
</comment>
<accession>A0A0F8XXW3</accession>
<sequence>SKCKEKPMVNDLVVIAKNHVEMQAAQEKLIGLADSQLAEELDGLELATENLEIAVKNKWRTKGLRVALVKARKRFEFYEKIKAALEKGYVIVPNFDLDIFAIRTTRTDPKPDMLTSTWRKPTQDEFEQKTDQPKVGEGENVDPWPTLQREVAKVPSENNSDKLVSEYRAWPVDWQAPDFPFKMAKPQILEGTAKAMSHKIFDRIGVTPARSVRKRDPMVIGEIVHTNGASERVMSFLIVWWIDTSDL</sequence>
<feature type="compositionally biased region" description="Basic and acidic residues" evidence="1">
    <location>
        <begin position="121"/>
        <end position="137"/>
    </location>
</feature>